<dbReference type="EMBL" id="JBBWWR010000016">
    <property type="protein sequence ID" value="KAK8947950.1"/>
    <property type="molecule type" value="Genomic_DNA"/>
</dbReference>
<protein>
    <submittedName>
        <fullName evidence="1">Uncharacterized protein</fullName>
    </submittedName>
</protein>
<sequence length="146" mass="16314">MLASSPSWIHQRDDTASPGDYAINEVLLRRQHDARSSSQDIIFNGDSAPRNPDINRSTTSEALANTTSFKPPMSPLSFQVLISYLFMADDMDDASHLFPPTRDFLLLSFQFLISYFFVTNGLDGAPNVFIVPNRITHSSLFRLSGI</sequence>
<comment type="caution">
    <text evidence="1">The sequence shown here is derived from an EMBL/GenBank/DDBJ whole genome shotgun (WGS) entry which is preliminary data.</text>
</comment>
<proteinExistence type="predicted"/>
<keyword evidence="2" id="KW-1185">Reference proteome</keyword>
<dbReference type="Proteomes" id="UP001412067">
    <property type="component" value="Unassembled WGS sequence"/>
</dbReference>
<evidence type="ECO:0000313" key="1">
    <source>
        <dbReference type="EMBL" id="KAK8947950.1"/>
    </source>
</evidence>
<name>A0ABR2LR96_9ASPA</name>
<organism evidence="1 2">
    <name type="scientific">Platanthera guangdongensis</name>
    <dbReference type="NCBI Taxonomy" id="2320717"/>
    <lineage>
        <taxon>Eukaryota</taxon>
        <taxon>Viridiplantae</taxon>
        <taxon>Streptophyta</taxon>
        <taxon>Embryophyta</taxon>
        <taxon>Tracheophyta</taxon>
        <taxon>Spermatophyta</taxon>
        <taxon>Magnoliopsida</taxon>
        <taxon>Liliopsida</taxon>
        <taxon>Asparagales</taxon>
        <taxon>Orchidaceae</taxon>
        <taxon>Orchidoideae</taxon>
        <taxon>Orchideae</taxon>
        <taxon>Orchidinae</taxon>
        <taxon>Platanthera</taxon>
    </lineage>
</organism>
<gene>
    <name evidence="1" type="ORF">KSP40_PGU002296</name>
</gene>
<accession>A0ABR2LR96</accession>
<evidence type="ECO:0000313" key="2">
    <source>
        <dbReference type="Proteomes" id="UP001412067"/>
    </source>
</evidence>
<reference evidence="1 2" key="1">
    <citation type="journal article" date="2022" name="Nat. Plants">
        <title>Genomes of leafy and leafless Platanthera orchids illuminate the evolution of mycoheterotrophy.</title>
        <authorList>
            <person name="Li M.H."/>
            <person name="Liu K.W."/>
            <person name="Li Z."/>
            <person name="Lu H.C."/>
            <person name="Ye Q.L."/>
            <person name="Zhang D."/>
            <person name="Wang J.Y."/>
            <person name="Li Y.F."/>
            <person name="Zhong Z.M."/>
            <person name="Liu X."/>
            <person name="Yu X."/>
            <person name="Liu D.K."/>
            <person name="Tu X.D."/>
            <person name="Liu B."/>
            <person name="Hao Y."/>
            <person name="Liao X.Y."/>
            <person name="Jiang Y.T."/>
            <person name="Sun W.H."/>
            <person name="Chen J."/>
            <person name="Chen Y.Q."/>
            <person name="Ai Y."/>
            <person name="Zhai J.W."/>
            <person name="Wu S.S."/>
            <person name="Zhou Z."/>
            <person name="Hsiao Y.Y."/>
            <person name="Wu W.L."/>
            <person name="Chen Y.Y."/>
            <person name="Lin Y.F."/>
            <person name="Hsu J.L."/>
            <person name="Li C.Y."/>
            <person name="Wang Z.W."/>
            <person name="Zhao X."/>
            <person name="Zhong W.Y."/>
            <person name="Ma X.K."/>
            <person name="Ma L."/>
            <person name="Huang J."/>
            <person name="Chen G.Z."/>
            <person name="Huang M.Z."/>
            <person name="Huang L."/>
            <person name="Peng D.H."/>
            <person name="Luo Y.B."/>
            <person name="Zou S.Q."/>
            <person name="Chen S.P."/>
            <person name="Lan S."/>
            <person name="Tsai W.C."/>
            <person name="Van de Peer Y."/>
            <person name="Liu Z.J."/>
        </authorList>
    </citation>
    <scope>NUCLEOTIDE SEQUENCE [LARGE SCALE GENOMIC DNA]</scope>
    <source>
        <strain evidence="1">Lor288</strain>
    </source>
</reference>